<proteinExistence type="predicted"/>
<gene>
    <name evidence="2" type="ORF">BK658_17140</name>
</gene>
<evidence type="ECO:0000313" key="2">
    <source>
        <dbReference type="EMBL" id="ROM94291.1"/>
    </source>
</evidence>
<dbReference type="Proteomes" id="UP000284684">
    <property type="component" value="Unassembled WGS sequence"/>
</dbReference>
<dbReference type="RefSeq" id="WP_259740103.1">
    <property type="nucleotide sequence ID" value="NZ_MOBI01000020.1"/>
</dbReference>
<dbReference type="AlphaFoldDB" id="A0A423GNR2"/>
<comment type="caution">
    <text evidence="2">The sequence shown here is derived from an EMBL/GenBank/DDBJ whole genome shotgun (WGS) entry which is preliminary data.</text>
</comment>
<dbReference type="Pfam" id="PF03466">
    <property type="entry name" value="LysR_substrate"/>
    <property type="match status" value="1"/>
</dbReference>
<dbReference type="EMBL" id="MOBI01000020">
    <property type="protein sequence ID" value="ROM94291.1"/>
    <property type="molecule type" value="Genomic_DNA"/>
</dbReference>
<protein>
    <recommendedName>
        <fullName evidence="1">LysR substrate-binding domain-containing protein</fullName>
    </recommendedName>
</protein>
<sequence length="91" mass="10347">MIRSKSITASNAPLLRIHCGLQLGAGLCITPAWLVSDLLENSQLVRVLPQWNGPDNEAFLLYPERRYRPLRARLLTEFLSERISRLPGFES</sequence>
<name>A0A423GNR2_9PSED</name>
<feature type="domain" description="LysR substrate-binding" evidence="1">
    <location>
        <begin position="22"/>
        <end position="82"/>
    </location>
</feature>
<evidence type="ECO:0000313" key="3">
    <source>
        <dbReference type="Proteomes" id="UP000284684"/>
    </source>
</evidence>
<evidence type="ECO:0000259" key="1">
    <source>
        <dbReference type="Pfam" id="PF03466"/>
    </source>
</evidence>
<dbReference type="Gene3D" id="3.40.190.290">
    <property type="match status" value="1"/>
</dbReference>
<dbReference type="InterPro" id="IPR005119">
    <property type="entry name" value="LysR_subst-bd"/>
</dbReference>
<dbReference type="SUPFAM" id="SSF53850">
    <property type="entry name" value="Periplasmic binding protein-like II"/>
    <property type="match status" value="1"/>
</dbReference>
<accession>A0A423GNR2</accession>
<reference evidence="2 3" key="1">
    <citation type="submission" date="2016-10" db="EMBL/GenBank/DDBJ databases">
        <title>Comparative genome analysis of multiple Pseudomonas spp. focuses on biocontrol and plant growth promoting traits.</title>
        <authorList>
            <person name="Tao X.-Y."/>
            <person name="Taylor C.G."/>
        </authorList>
    </citation>
    <scope>NUCLEOTIDE SEQUENCE [LARGE SCALE GENOMIC DNA]</scope>
    <source>
        <strain evidence="2 3">37D10</strain>
    </source>
</reference>
<organism evidence="2 3">
    <name type="scientific">Pseudomonas brassicacearum</name>
    <dbReference type="NCBI Taxonomy" id="930166"/>
    <lineage>
        <taxon>Bacteria</taxon>
        <taxon>Pseudomonadati</taxon>
        <taxon>Pseudomonadota</taxon>
        <taxon>Gammaproteobacteria</taxon>
        <taxon>Pseudomonadales</taxon>
        <taxon>Pseudomonadaceae</taxon>
        <taxon>Pseudomonas</taxon>
    </lineage>
</organism>